<evidence type="ECO:0000313" key="1">
    <source>
        <dbReference type="EMBL" id="CAF4906839.1"/>
    </source>
</evidence>
<gene>
    <name evidence="1" type="ORF">UJA718_LOCUS45787</name>
</gene>
<keyword evidence="2" id="KW-1185">Reference proteome</keyword>
<protein>
    <submittedName>
        <fullName evidence="1">Uncharacterized protein</fullName>
    </submittedName>
</protein>
<comment type="caution">
    <text evidence="1">The sequence shown here is derived from an EMBL/GenBank/DDBJ whole genome shotgun (WGS) entry which is preliminary data.</text>
</comment>
<sequence length="59" mass="7076">MSATLRQQVDNMFKNRSSRYNFLDLNSNLTGDNRLVHLKDRMRQCQRVFFNLKSALRKV</sequence>
<feature type="non-terminal residue" evidence="1">
    <location>
        <position position="1"/>
    </location>
</feature>
<reference evidence="1" key="1">
    <citation type="submission" date="2021-02" db="EMBL/GenBank/DDBJ databases">
        <authorList>
            <person name="Nowell W R."/>
        </authorList>
    </citation>
    <scope>NUCLEOTIDE SEQUENCE</scope>
</reference>
<dbReference type="Proteomes" id="UP000663873">
    <property type="component" value="Unassembled WGS sequence"/>
</dbReference>
<dbReference type="EMBL" id="CAJOBP010078560">
    <property type="protein sequence ID" value="CAF4906839.1"/>
    <property type="molecule type" value="Genomic_DNA"/>
</dbReference>
<accession>A0A821VGS2</accession>
<proteinExistence type="predicted"/>
<organism evidence="1 2">
    <name type="scientific">Rotaria socialis</name>
    <dbReference type="NCBI Taxonomy" id="392032"/>
    <lineage>
        <taxon>Eukaryota</taxon>
        <taxon>Metazoa</taxon>
        <taxon>Spiralia</taxon>
        <taxon>Gnathifera</taxon>
        <taxon>Rotifera</taxon>
        <taxon>Eurotatoria</taxon>
        <taxon>Bdelloidea</taxon>
        <taxon>Philodinida</taxon>
        <taxon>Philodinidae</taxon>
        <taxon>Rotaria</taxon>
    </lineage>
</organism>
<dbReference type="AlphaFoldDB" id="A0A821VGS2"/>
<name>A0A821VGS2_9BILA</name>
<evidence type="ECO:0000313" key="2">
    <source>
        <dbReference type="Proteomes" id="UP000663873"/>
    </source>
</evidence>